<evidence type="ECO:0000256" key="6">
    <source>
        <dbReference type="SAM" id="MobiDB-lite"/>
    </source>
</evidence>
<dbReference type="GO" id="GO:0036297">
    <property type="term" value="P:interstrand cross-link repair"/>
    <property type="evidence" value="ECO:0007669"/>
    <property type="project" value="TreeGrafter"/>
</dbReference>
<accession>A0AAD6ZER2</accession>
<dbReference type="PANTHER" id="PTHR23240">
    <property type="entry name" value="DNA CROSS-LINK REPAIR PROTEIN PSO2/SNM1-RELATED"/>
    <property type="match status" value="1"/>
</dbReference>
<name>A0AAD6ZER2_9AGAR</name>
<reference evidence="9" key="1">
    <citation type="submission" date="2023-03" db="EMBL/GenBank/DDBJ databases">
        <title>Massive genome expansion in bonnet fungi (Mycena s.s.) driven by repeated elements and novel gene families across ecological guilds.</title>
        <authorList>
            <consortium name="Lawrence Berkeley National Laboratory"/>
            <person name="Harder C.B."/>
            <person name="Miyauchi S."/>
            <person name="Viragh M."/>
            <person name="Kuo A."/>
            <person name="Thoen E."/>
            <person name="Andreopoulos B."/>
            <person name="Lu D."/>
            <person name="Skrede I."/>
            <person name="Drula E."/>
            <person name="Henrissat B."/>
            <person name="Morin E."/>
            <person name="Kohler A."/>
            <person name="Barry K."/>
            <person name="LaButti K."/>
            <person name="Morin E."/>
            <person name="Salamov A."/>
            <person name="Lipzen A."/>
            <person name="Mereny Z."/>
            <person name="Hegedus B."/>
            <person name="Baldrian P."/>
            <person name="Stursova M."/>
            <person name="Weitz H."/>
            <person name="Taylor A."/>
            <person name="Grigoriev I.V."/>
            <person name="Nagy L.G."/>
            <person name="Martin F."/>
            <person name="Kauserud H."/>
        </authorList>
    </citation>
    <scope>NUCLEOTIDE SEQUENCE</scope>
    <source>
        <strain evidence="9">CBHHK002</strain>
    </source>
</reference>
<dbReference type="GO" id="GO:0003684">
    <property type="term" value="F:damaged DNA binding"/>
    <property type="evidence" value="ECO:0007669"/>
    <property type="project" value="TreeGrafter"/>
</dbReference>
<feature type="region of interest" description="Disordered" evidence="6">
    <location>
        <begin position="1"/>
        <end position="89"/>
    </location>
</feature>
<dbReference type="PANTHER" id="PTHR23240:SF6">
    <property type="entry name" value="DNA CROSS-LINK REPAIR 1A PROTEIN"/>
    <property type="match status" value="1"/>
</dbReference>
<dbReference type="Pfam" id="PF07522">
    <property type="entry name" value="DRMBL"/>
    <property type="match status" value="1"/>
</dbReference>
<evidence type="ECO:0000256" key="5">
    <source>
        <dbReference type="ARBA" id="ARBA00023242"/>
    </source>
</evidence>
<evidence type="ECO:0000256" key="3">
    <source>
        <dbReference type="ARBA" id="ARBA00022763"/>
    </source>
</evidence>
<feature type="region of interest" description="Disordered" evidence="6">
    <location>
        <begin position="237"/>
        <end position="265"/>
    </location>
</feature>
<evidence type="ECO:0000313" key="9">
    <source>
        <dbReference type="EMBL" id="KAJ7319096.1"/>
    </source>
</evidence>
<evidence type="ECO:0000259" key="7">
    <source>
        <dbReference type="Pfam" id="PF07522"/>
    </source>
</evidence>
<keyword evidence="10" id="KW-1185">Reference proteome</keyword>
<comment type="caution">
    <text evidence="9">The sequence shown here is derived from an EMBL/GenBank/DDBJ whole genome shotgun (WGS) entry which is preliminary data.</text>
</comment>
<evidence type="ECO:0000256" key="1">
    <source>
        <dbReference type="ARBA" id="ARBA00004123"/>
    </source>
</evidence>
<dbReference type="InterPro" id="IPR036866">
    <property type="entry name" value="RibonucZ/Hydroxyglut_hydro"/>
</dbReference>
<keyword evidence="5" id="KW-0539">Nucleus</keyword>
<proteinExistence type="inferred from homology"/>
<dbReference type="GO" id="GO:0006303">
    <property type="term" value="P:double-strand break repair via nonhomologous end joining"/>
    <property type="evidence" value="ECO:0007669"/>
    <property type="project" value="TreeGrafter"/>
</dbReference>
<feature type="compositionally biased region" description="Polar residues" evidence="6">
    <location>
        <begin position="15"/>
        <end position="28"/>
    </location>
</feature>
<keyword evidence="4" id="KW-0234">DNA repair</keyword>
<evidence type="ECO:0000313" key="10">
    <source>
        <dbReference type="Proteomes" id="UP001218218"/>
    </source>
</evidence>
<dbReference type="CDD" id="cd16273">
    <property type="entry name" value="SNM1A-1C-like_MBL-fold"/>
    <property type="match status" value="1"/>
</dbReference>
<comment type="similarity">
    <text evidence="2">Belongs to the DNA repair metallo-beta-lactamase (DRMBL) family.</text>
</comment>
<dbReference type="AlphaFoldDB" id="A0AAD6ZER2"/>
<dbReference type="SUPFAM" id="SSF56281">
    <property type="entry name" value="Metallo-hydrolase/oxidoreductase"/>
    <property type="match status" value="1"/>
</dbReference>
<dbReference type="Pfam" id="PF12706">
    <property type="entry name" value="Lactamase_B_2"/>
    <property type="match status" value="1"/>
</dbReference>
<gene>
    <name evidence="9" type="ORF">DFH08DRAFT_891523</name>
</gene>
<evidence type="ECO:0000259" key="8">
    <source>
        <dbReference type="Pfam" id="PF12706"/>
    </source>
</evidence>
<organism evidence="9 10">
    <name type="scientific">Mycena albidolilacea</name>
    <dbReference type="NCBI Taxonomy" id="1033008"/>
    <lineage>
        <taxon>Eukaryota</taxon>
        <taxon>Fungi</taxon>
        <taxon>Dikarya</taxon>
        <taxon>Basidiomycota</taxon>
        <taxon>Agaricomycotina</taxon>
        <taxon>Agaricomycetes</taxon>
        <taxon>Agaricomycetidae</taxon>
        <taxon>Agaricales</taxon>
        <taxon>Marasmiineae</taxon>
        <taxon>Mycenaceae</taxon>
        <taxon>Mycena</taxon>
    </lineage>
</organism>
<protein>
    <submittedName>
        <fullName evidence="9">DNA cross-link repair protein pso2/snm1</fullName>
    </submittedName>
</protein>
<comment type="subcellular location">
    <subcellularLocation>
        <location evidence="1">Nucleus</location>
    </subcellularLocation>
</comment>
<sequence length="732" mass="79490">MAPQKKDKNKKSKSAVTLHNFFSPSVGSSKKPITPSKKATPSKSGRRKSEPKEVIAIDSDSDAEVEVATTTVQRKRRRSESSSDVELLPNGPIKRVNTVVSEPALNFGQPALLMCKAESAIATPSLSFGAPSPLLGGPLPDAAPGAGTSLFKSPSLLLLGQSDDCPSPAATEAEVEGDDEWGMGDDEIIFIPDDEDDDTTQIDEPPEAYLCPLCRKSLDELSETEREGHVNACLDAEADDAQPGPSKGALKPLSSLPVPSALTHRPSKKNNAFSVLMSSTSEMAVWNEATVAEASRATKNNRRKAPFYKVMQGMPIAVDAFRYGSIPGVTAYFLTHAHSDHYTNLSSSWKHGPIYCSEGTANLIIHVLSVDKKWVHPLPMDVATVVPNTGGVHVTLIEANHCPGSCLFLFEGPQTVHAGDSAFRSPLVGSSKTFRYLHCGDFRASPQHTLHPAVKGKHIDHVYLDTTYLDPKYTFPPQPLVISACAELAKRIAEGKTHDPAAPKMDSWLASGTAGNAKGKQKAQAERILMVVGTYSVGKERIVKAIAQAVNSKIYCDSRKAAILRCQPDPELHALLTTDPLGADVHILPLGMISFEKLQQYLERFKGAFTTVVGFRPTGWTFRPPAGAAQSPTIASVISLAQQKTFTHANLRPAKSTSAALQLIPVPYSEHSSFFELTCFALSIQWGRMIATVNVGSERSRAKMTRWMQKWEAETRKRKKGEAVPHRRADYW</sequence>
<dbReference type="InterPro" id="IPR001279">
    <property type="entry name" value="Metallo-B-lactamas"/>
</dbReference>
<keyword evidence="3" id="KW-0227">DNA damage</keyword>
<dbReference type="InterPro" id="IPR011084">
    <property type="entry name" value="DRMBL"/>
</dbReference>
<dbReference type="GO" id="GO:0005634">
    <property type="term" value="C:nucleus"/>
    <property type="evidence" value="ECO:0007669"/>
    <property type="project" value="UniProtKB-SubCell"/>
</dbReference>
<dbReference type="EMBL" id="JARIHO010000055">
    <property type="protein sequence ID" value="KAJ7319096.1"/>
    <property type="molecule type" value="Genomic_DNA"/>
</dbReference>
<dbReference type="Proteomes" id="UP001218218">
    <property type="component" value="Unassembled WGS sequence"/>
</dbReference>
<evidence type="ECO:0000256" key="4">
    <source>
        <dbReference type="ARBA" id="ARBA00023204"/>
    </source>
</evidence>
<feature type="domain" description="DNA repair metallo-beta-lactamase" evidence="7">
    <location>
        <begin position="570"/>
        <end position="696"/>
    </location>
</feature>
<dbReference type="Gene3D" id="3.60.15.10">
    <property type="entry name" value="Ribonuclease Z/Hydroxyacylglutathione hydrolase-like"/>
    <property type="match status" value="1"/>
</dbReference>
<feature type="domain" description="Metallo-beta-lactamase" evidence="8">
    <location>
        <begin position="324"/>
        <end position="474"/>
    </location>
</feature>
<evidence type="ECO:0000256" key="2">
    <source>
        <dbReference type="ARBA" id="ARBA00010304"/>
    </source>
</evidence>
<dbReference type="Gene3D" id="3.40.50.12650">
    <property type="match status" value="1"/>
</dbReference>
<dbReference type="GO" id="GO:0035312">
    <property type="term" value="F:5'-3' DNA exonuclease activity"/>
    <property type="evidence" value="ECO:0007669"/>
    <property type="project" value="TreeGrafter"/>
</dbReference>